<feature type="region of interest" description="Disordered" evidence="1">
    <location>
        <begin position="1"/>
        <end position="46"/>
    </location>
</feature>
<reference evidence="3" key="1">
    <citation type="journal article" date="2019" name="Int. J. Syst. Evol. Microbiol.">
        <title>The Global Catalogue of Microorganisms (GCM) 10K type strain sequencing project: providing services to taxonomists for standard genome sequencing and annotation.</title>
        <authorList>
            <consortium name="The Broad Institute Genomics Platform"/>
            <consortium name="The Broad Institute Genome Sequencing Center for Infectious Disease"/>
            <person name="Wu L."/>
            <person name="Ma J."/>
        </authorList>
    </citation>
    <scope>NUCLEOTIDE SEQUENCE [LARGE SCALE GENOMIC DNA]</scope>
    <source>
        <strain evidence="3">JCM 17805</strain>
    </source>
</reference>
<evidence type="ECO:0000313" key="2">
    <source>
        <dbReference type="EMBL" id="GAA4649269.1"/>
    </source>
</evidence>
<evidence type="ECO:0000313" key="3">
    <source>
        <dbReference type="Proteomes" id="UP001500604"/>
    </source>
</evidence>
<evidence type="ECO:0000256" key="1">
    <source>
        <dbReference type="SAM" id="MobiDB-lite"/>
    </source>
</evidence>
<sequence length="264" mass="29425">MTQSQSNTHSMLAEKAETPLLQPVPAAESQSAKDDSTPVRKKKSFRGTRPYLPYPLSIKSLPARRVFGREMFRSLGALFTIDVVLAVVADQKMSTTLMDVVRGKIDKLKAEMSADMAQVDELMTSCGIVEEVRYSDPFEAEVRVYSPEARVVLNLLSEMDKLIRKVDVLWLSGEMDSSNRSNINFQWQNKLIKLGRSIVNDARRAMKAAHSKGKAEEIAALLKEYAVTDDDSDVKDPQTLASLLGKSDAEHKKLDDEYLATVKA</sequence>
<dbReference type="Proteomes" id="UP001500604">
    <property type="component" value="Unassembled WGS sequence"/>
</dbReference>
<gene>
    <name evidence="2" type="ORF">GCM10023116_15430</name>
</gene>
<proteinExistence type="predicted"/>
<name>A0ABP8UZU6_9GAMM</name>
<comment type="caution">
    <text evidence="2">The sequence shown here is derived from an EMBL/GenBank/DDBJ whole genome shotgun (WGS) entry which is preliminary data.</text>
</comment>
<dbReference type="EMBL" id="BAABFL010000128">
    <property type="protein sequence ID" value="GAA4649269.1"/>
    <property type="molecule type" value="Genomic_DNA"/>
</dbReference>
<protein>
    <submittedName>
        <fullName evidence="2">Uncharacterized protein</fullName>
    </submittedName>
</protein>
<feature type="compositionally biased region" description="Polar residues" evidence="1">
    <location>
        <begin position="1"/>
        <end position="10"/>
    </location>
</feature>
<keyword evidence="3" id="KW-1185">Reference proteome</keyword>
<accession>A0ABP8UZU6</accession>
<organism evidence="2 3">
    <name type="scientific">Kistimonas scapharcae</name>
    <dbReference type="NCBI Taxonomy" id="1036133"/>
    <lineage>
        <taxon>Bacteria</taxon>
        <taxon>Pseudomonadati</taxon>
        <taxon>Pseudomonadota</taxon>
        <taxon>Gammaproteobacteria</taxon>
        <taxon>Oceanospirillales</taxon>
        <taxon>Endozoicomonadaceae</taxon>
        <taxon>Kistimonas</taxon>
    </lineage>
</organism>
<dbReference type="RefSeq" id="WP_345195058.1">
    <property type="nucleotide sequence ID" value="NZ_BAABFL010000128.1"/>
</dbReference>